<dbReference type="EMBL" id="CVRI01000043">
    <property type="protein sequence ID" value="CRK96393.1"/>
    <property type="molecule type" value="Genomic_DNA"/>
</dbReference>
<sequence length="131" mass="15342">MAFVKVNMNLRSNSLWVIYRNELERKIRKKSISMRLLFLRISRIVLQLASLFHLFSTSAVDVLPFLISHNKQSCEEIFNVTNFIVFGLLFTPRLRFINNSEQTMTSISPNADDEIMSILEFITSLMFKSHH</sequence>
<dbReference type="AlphaFoldDB" id="A0A1J1ID72"/>
<gene>
    <name evidence="1" type="ORF">CLUMA_CG009810</name>
</gene>
<reference evidence="1 2" key="1">
    <citation type="submission" date="2015-04" db="EMBL/GenBank/DDBJ databases">
        <authorList>
            <person name="Syromyatnikov M.Y."/>
            <person name="Popov V.N."/>
        </authorList>
    </citation>
    <scope>NUCLEOTIDE SEQUENCE [LARGE SCALE GENOMIC DNA]</scope>
</reference>
<evidence type="ECO:0000313" key="1">
    <source>
        <dbReference type="EMBL" id="CRK96393.1"/>
    </source>
</evidence>
<name>A0A1J1ID72_9DIPT</name>
<protein>
    <submittedName>
        <fullName evidence="1">CLUMA_CG009810, isoform A</fullName>
    </submittedName>
</protein>
<proteinExistence type="predicted"/>
<dbReference type="Proteomes" id="UP000183832">
    <property type="component" value="Unassembled WGS sequence"/>
</dbReference>
<organism evidence="1 2">
    <name type="scientific">Clunio marinus</name>
    <dbReference type="NCBI Taxonomy" id="568069"/>
    <lineage>
        <taxon>Eukaryota</taxon>
        <taxon>Metazoa</taxon>
        <taxon>Ecdysozoa</taxon>
        <taxon>Arthropoda</taxon>
        <taxon>Hexapoda</taxon>
        <taxon>Insecta</taxon>
        <taxon>Pterygota</taxon>
        <taxon>Neoptera</taxon>
        <taxon>Endopterygota</taxon>
        <taxon>Diptera</taxon>
        <taxon>Nematocera</taxon>
        <taxon>Chironomoidea</taxon>
        <taxon>Chironomidae</taxon>
        <taxon>Clunio</taxon>
    </lineage>
</organism>
<evidence type="ECO:0000313" key="2">
    <source>
        <dbReference type="Proteomes" id="UP000183832"/>
    </source>
</evidence>
<accession>A0A1J1ID72</accession>
<keyword evidence="2" id="KW-1185">Reference proteome</keyword>